<dbReference type="GO" id="GO:0071782">
    <property type="term" value="C:endoplasmic reticulum tubular network"/>
    <property type="evidence" value="ECO:0007669"/>
    <property type="project" value="TreeGrafter"/>
</dbReference>
<sequence>MIPGAVCKALTLLFGVMYPAYASYKTVKNKNVKNYVKWMMYWIVFAAFICIESLTDIFLEFWFPFYYDIKLLVLLWISCPFTKGSTILYKQLVHPTLLKKETDIDEFLVNVKSRTYNALASTAKQTFQMTAAIVAQHTVVGRMPMILQQMVKLDDEGLPQQPAAVVRKVKKKKPTTFIIEDSVSDSSSDSLPIASTIVVEEVPIQRPKRSKVQYQQKSSNTNKYKTTYYKISTQKSSQNSTELTPDFVLDCEYIITLTVCLSTDNIIKENAFEIQATDQLPFS</sequence>
<dbReference type="GO" id="GO:0005789">
    <property type="term" value="C:endoplasmic reticulum membrane"/>
    <property type="evidence" value="ECO:0007669"/>
    <property type="project" value="TreeGrafter"/>
</dbReference>
<dbReference type="PANTHER" id="PTHR12300:SF117">
    <property type="entry name" value="LP05237P-RELATED"/>
    <property type="match status" value="1"/>
</dbReference>
<comment type="caution">
    <text evidence="2">The sequence shown here is derived from an EMBL/GenBank/DDBJ whole genome shotgun (WGS) entry which is preliminary data.</text>
</comment>
<comment type="caution">
    <text evidence="1">Lacks conserved residue(s) required for the propagation of feature annotation.</text>
</comment>
<keyword evidence="1" id="KW-0472">Membrane</keyword>
<dbReference type="OrthoDB" id="10009287at2759"/>
<protein>
    <recommendedName>
        <fullName evidence="1">Receptor expression-enhancing protein</fullName>
    </recommendedName>
</protein>
<evidence type="ECO:0000313" key="2">
    <source>
        <dbReference type="EMBL" id="KAF0770735.1"/>
    </source>
</evidence>
<comment type="subcellular location">
    <subcellularLocation>
        <location evidence="1">Membrane</location>
        <topology evidence="1">Multi-pass membrane protein</topology>
    </subcellularLocation>
</comment>
<dbReference type="Proteomes" id="UP000478052">
    <property type="component" value="Unassembled WGS sequence"/>
</dbReference>
<evidence type="ECO:0000256" key="1">
    <source>
        <dbReference type="RuleBase" id="RU362006"/>
    </source>
</evidence>
<dbReference type="GO" id="GO:0008017">
    <property type="term" value="F:microtubule binding"/>
    <property type="evidence" value="ECO:0007669"/>
    <property type="project" value="TreeGrafter"/>
</dbReference>
<name>A0A6G0ZHV0_APHCR</name>
<evidence type="ECO:0000313" key="3">
    <source>
        <dbReference type="Proteomes" id="UP000478052"/>
    </source>
</evidence>
<organism evidence="2 3">
    <name type="scientific">Aphis craccivora</name>
    <name type="common">Cowpea aphid</name>
    <dbReference type="NCBI Taxonomy" id="307492"/>
    <lineage>
        <taxon>Eukaryota</taxon>
        <taxon>Metazoa</taxon>
        <taxon>Ecdysozoa</taxon>
        <taxon>Arthropoda</taxon>
        <taxon>Hexapoda</taxon>
        <taxon>Insecta</taxon>
        <taxon>Pterygota</taxon>
        <taxon>Neoptera</taxon>
        <taxon>Paraneoptera</taxon>
        <taxon>Hemiptera</taxon>
        <taxon>Sternorrhyncha</taxon>
        <taxon>Aphidomorpha</taxon>
        <taxon>Aphidoidea</taxon>
        <taxon>Aphididae</taxon>
        <taxon>Aphidini</taxon>
        <taxon>Aphis</taxon>
        <taxon>Aphis</taxon>
    </lineage>
</organism>
<dbReference type="Pfam" id="PF03134">
    <property type="entry name" value="TB2_DP1_HVA22"/>
    <property type="match status" value="1"/>
</dbReference>
<keyword evidence="3" id="KW-1185">Reference proteome</keyword>
<reference evidence="2 3" key="1">
    <citation type="submission" date="2019-08" db="EMBL/GenBank/DDBJ databases">
        <title>Whole genome of Aphis craccivora.</title>
        <authorList>
            <person name="Voronova N.V."/>
            <person name="Shulinski R.S."/>
            <person name="Bandarenka Y.V."/>
            <person name="Zhorov D.G."/>
            <person name="Warner D."/>
        </authorList>
    </citation>
    <scope>NUCLEOTIDE SEQUENCE [LARGE SCALE GENOMIC DNA]</scope>
    <source>
        <strain evidence="2">180601</strain>
        <tissue evidence="2">Whole Body</tissue>
    </source>
</reference>
<dbReference type="EMBL" id="VUJU01000390">
    <property type="protein sequence ID" value="KAF0770735.1"/>
    <property type="molecule type" value="Genomic_DNA"/>
</dbReference>
<dbReference type="GO" id="GO:0005881">
    <property type="term" value="C:cytoplasmic microtubule"/>
    <property type="evidence" value="ECO:0007669"/>
    <property type="project" value="TreeGrafter"/>
</dbReference>
<accession>A0A6G0ZHV0</accession>
<proteinExistence type="inferred from homology"/>
<dbReference type="AlphaFoldDB" id="A0A6G0ZHV0"/>
<dbReference type="GO" id="GO:0071786">
    <property type="term" value="P:endoplasmic reticulum tubular network organization"/>
    <property type="evidence" value="ECO:0007669"/>
    <property type="project" value="TreeGrafter"/>
</dbReference>
<keyword evidence="2" id="KW-0675">Receptor</keyword>
<feature type="transmembrane region" description="Helical" evidence="1">
    <location>
        <begin position="38"/>
        <end position="59"/>
    </location>
</feature>
<dbReference type="InterPro" id="IPR004345">
    <property type="entry name" value="TB2_DP1_HVA22"/>
</dbReference>
<gene>
    <name evidence="2" type="ORF">FWK35_00000937</name>
</gene>
<comment type="similarity">
    <text evidence="1">Belongs to the DP1 family.</text>
</comment>
<keyword evidence="1" id="KW-0812">Transmembrane</keyword>
<keyword evidence="1" id="KW-1133">Transmembrane helix</keyword>
<dbReference type="PANTHER" id="PTHR12300">
    <property type="entry name" value="HVA22-LIKE PROTEINS"/>
    <property type="match status" value="1"/>
</dbReference>